<dbReference type="Proteomes" id="UP000657385">
    <property type="component" value="Unassembled WGS sequence"/>
</dbReference>
<feature type="region of interest" description="Disordered" evidence="1">
    <location>
        <begin position="1"/>
        <end position="21"/>
    </location>
</feature>
<keyword evidence="4" id="KW-1185">Reference proteome</keyword>
<dbReference type="Pfam" id="PF00583">
    <property type="entry name" value="Acetyltransf_1"/>
    <property type="match status" value="1"/>
</dbReference>
<protein>
    <submittedName>
        <fullName evidence="3">GNAT family N-acetyltransferase</fullName>
    </submittedName>
</protein>
<dbReference type="EMBL" id="JADPRT010000013">
    <property type="protein sequence ID" value="MBF9071762.1"/>
    <property type="molecule type" value="Genomic_DNA"/>
</dbReference>
<reference evidence="3" key="1">
    <citation type="submission" date="2020-11" db="EMBL/GenBank/DDBJ databases">
        <title>Isolation and identification of active actinomycetes.</title>
        <authorList>
            <person name="Yu B."/>
        </authorList>
    </citation>
    <scope>NUCLEOTIDE SEQUENCE</scope>
    <source>
        <strain evidence="3">NEAU-YB345</strain>
    </source>
</reference>
<dbReference type="InterPro" id="IPR000182">
    <property type="entry name" value="GNAT_dom"/>
</dbReference>
<dbReference type="SUPFAM" id="SSF55729">
    <property type="entry name" value="Acyl-CoA N-acyltransferases (Nat)"/>
    <property type="match status" value="1"/>
</dbReference>
<dbReference type="RefSeq" id="WP_196196934.1">
    <property type="nucleotide sequence ID" value="NZ_JADPRT010000013.1"/>
</dbReference>
<comment type="caution">
    <text evidence="3">The sequence shown here is derived from an EMBL/GenBank/DDBJ whole genome shotgun (WGS) entry which is preliminary data.</text>
</comment>
<evidence type="ECO:0000259" key="2">
    <source>
        <dbReference type="PROSITE" id="PS51186"/>
    </source>
</evidence>
<organism evidence="3 4">
    <name type="scientific">Streptacidiphilus fuscans</name>
    <dbReference type="NCBI Taxonomy" id="2789292"/>
    <lineage>
        <taxon>Bacteria</taxon>
        <taxon>Bacillati</taxon>
        <taxon>Actinomycetota</taxon>
        <taxon>Actinomycetes</taxon>
        <taxon>Kitasatosporales</taxon>
        <taxon>Streptomycetaceae</taxon>
        <taxon>Streptacidiphilus</taxon>
    </lineage>
</organism>
<name>A0A931FEH3_9ACTN</name>
<sequence>MKESTPVHHLAPAQPSPPAPVFRARPGRRRWNRPPAVLALLPDQSLVRVRTAVPADLDAVQNLHRRCSLVTRHGRYHAAKSRLTDDDWTRLNHPVRAVCWLVTEPAHPGHVVAMANLIRHTADDTTADLAVMVEDPWQRRGLGSTLLRLALCHAERHQLRQVTATTPATARHLHTTLGAHGFHTTEHTDTDRTVTTMAVDLPRAAVPCGGAR</sequence>
<evidence type="ECO:0000256" key="1">
    <source>
        <dbReference type="SAM" id="MobiDB-lite"/>
    </source>
</evidence>
<evidence type="ECO:0000313" key="3">
    <source>
        <dbReference type="EMBL" id="MBF9071762.1"/>
    </source>
</evidence>
<dbReference type="PROSITE" id="PS51186">
    <property type="entry name" value="GNAT"/>
    <property type="match status" value="1"/>
</dbReference>
<dbReference type="GO" id="GO:0016747">
    <property type="term" value="F:acyltransferase activity, transferring groups other than amino-acyl groups"/>
    <property type="evidence" value="ECO:0007669"/>
    <property type="project" value="InterPro"/>
</dbReference>
<dbReference type="CDD" id="cd04301">
    <property type="entry name" value="NAT_SF"/>
    <property type="match status" value="1"/>
</dbReference>
<evidence type="ECO:0000313" key="4">
    <source>
        <dbReference type="Proteomes" id="UP000657385"/>
    </source>
</evidence>
<gene>
    <name evidence="3" type="ORF">I2501_27435</name>
</gene>
<dbReference type="AlphaFoldDB" id="A0A931FEH3"/>
<dbReference type="Gene3D" id="3.40.630.30">
    <property type="match status" value="1"/>
</dbReference>
<proteinExistence type="predicted"/>
<dbReference type="InterPro" id="IPR016181">
    <property type="entry name" value="Acyl_CoA_acyltransferase"/>
</dbReference>
<accession>A0A931FEH3</accession>
<feature type="domain" description="N-acetyltransferase" evidence="2">
    <location>
        <begin position="47"/>
        <end position="202"/>
    </location>
</feature>